<sequence length="87" mass="9633">GVEVDGRFVLPLRPYHRDISEVPSNRRAAFRRRQTLIADLLAQVGRAVEEGLTAEVKPPHLNHAKADDHLPELAVALAANYREAESA</sequence>
<name>A0ACC7NTX5_9BURK</name>
<accession>A0ACC7NTX5</accession>
<evidence type="ECO:0000313" key="2">
    <source>
        <dbReference type="Proteomes" id="UP001629235"/>
    </source>
</evidence>
<reference evidence="1 2" key="1">
    <citation type="journal article" date="2024" name="Chem. Sci.">
        <title>Discovery of megapolipeptins by genome mining of a Burkholderiales bacteria collection.</title>
        <authorList>
            <person name="Paulo B.S."/>
            <person name="Recchia M.J.J."/>
            <person name="Lee S."/>
            <person name="Fergusson C.H."/>
            <person name="Romanowski S.B."/>
            <person name="Hernandez A."/>
            <person name="Krull N."/>
            <person name="Liu D.Y."/>
            <person name="Cavanagh H."/>
            <person name="Bos A."/>
            <person name="Gray C.A."/>
            <person name="Murphy B.T."/>
            <person name="Linington R.G."/>
            <person name="Eustaquio A.S."/>
        </authorList>
    </citation>
    <scope>NUCLEOTIDE SEQUENCE [LARGE SCALE GENOMIC DNA]</scope>
    <source>
        <strain evidence="1 2">RL18-126-BIB-B</strain>
    </source>
</reference>
<protein>
    <submittedName>
        <fullName evidence="1">DUF535 family protein</fullName>
    </submittedName>
</protein>
<gene>
    <name evidence="1" type="ORF">PQR01_40755</name>
</gene>
<dbReference type="Proteomes" id="UP001629235">
    <property type="component" value="Unassembled WGS sequence"/>
</dbReference>
<proteinExistence type="predicted"/>
<organism evidence="1 2">
    <name type="scientific">Paraburkholderia rhynchosiae</name>
    <dbReference type="NCBI Taxonomy" id="487049"/>
    <lineage>
        <taxon>Bacteria</taxon>
        <taxon>Pseudomonadati</taxon>
        <taxon>Pseudomonadota</taxon>
        <taxon>Betaproteobacteria</taxon>
        <taxon>Burkholderiales</taxon>
        <taxon>Burkholderiaceae</taxon>
        <taxon>Paraburkholderia</taxon>
    </lineage>
</organism>
<keyword evidence="2" id="KW-1185">Reference proteome</keyword>
<feature type="non-terminal residue" evidence="1">
    <location>
        <position position="1"/>
    </location>
</feature>
<comment type="caution">
    <text evidence="1">The sequence shown here is derived from an EMBL/GenBank/DDBJ whole genome shotgun (WGS) entry which is preliminary data.</text>
</comment>
<dbReference type="EMBL" id="JAQQDW010000274">
    <property type="protein sequence ID" value="MFM0109516.1"/>
    <property type="molecule type" value="Genomic_DNA"/>
</dbReference>
<evidence type="ECO:0000313" key="1">
    <source>
        <dbReference type="EMBL" id="MFM0109516.1"/>
    </source>
</evidence>